<dbReference type="GeneID" id="4561506"/>
<dbReference type="InParanoid" id="J3K6J8"/>
<keyword evidence="2" id="KW-1185">Reference proteome</keyword>
<gene>
    <name evidence="1" type="ORF">CIMG_05695</name>
</gene>
<dbReference type="KEGG" id="cim:CIMG_05695"/>
<reference evidence="2" key="1">
    <citation type="journal article" date="2009" name="Genome Res.">
        <title>Comparative genomic analyses of the human fungal pathogens Coccidioides and their relatives.</title>
        <authorList>
            <person name="Sharpton T.J."/>
            <person name="Stajich J.E."/>
            <person name="Rounsley S.D."/>
            <person name="Gardner M.J."/>
            <person name="Wortman J.R."/>
            <person name="Jordar V.S."/>
            <person name="Maiti R."/>
            <person name="Kodira C.D."/>
            <person name="Neafsey D.E."/>
            <person name="Zeng Q."/>
            <person name="Hung C.-Y."/>
            <person name="McMahan C."/>
            <person name="Muszewska A."/>
            <person name="Grynberg M."/>
            <person name="Mandel M.A."/>
            <person name="Kellner E.M."/>
            <person name="Barker B.M."/>
            <person name="Galgiani J.N."/>
            <person name="Orbach M.J."/>
            <person name="Kirkland T.N."/>
            <person name="Cole G.T."/>
            <person name="Henn M.R."/>
            <person name="Birren B.W."/>
            <person name="Taylor J.W."/>
        </authorList>
    </citation>
    <scope>NUCLEOTIDE SEQUENCE [LARGE SCALE GENOMIC DNA]</scope>
    <source>
        <strain evidence="2">RS</strain>
    </source>
</reference>
<proteinExistence type="predicted"/>
<dbReference type="AlphaFoldDB" id="J3K6J8"/>
<accession>J3K6J8</accession>
<sequence>MTRLIQIQRGDGVGFDVGDVSWQTSWVGWGGFSVGDHVRAPNIYKRRACAVRPASSSTSRCFDCRPFPPLPSRSRPPSLPLPDLVKARLAWKEETSQEPAVHAARRGTSCPGDDTPLAAETEVKGGHDAIQDVSPLTDLGNIILYQQKGGAVDGDDEDGRIQCIVPPPAMVRFVDSTRPQLRPCVWAPEILLELEVVMR</sequence>
<dbReference type="EMBL" id="GG704915">
    <property type="protein sequence ID" value="EAS30216.3"/>
    <property type="molecule type" value="Genomic_DNA"/>
</dbReference>
<dbReference type="VEuPathDB" id="FungiDB:CIMG_05695"/>
<name>J3K6J8_COCIM</name>
<dbReference type="Proteomes" id="UP000001261">
    <property type="component" value="Unassembled WGS sequence"/>
</dbReference>
<reference evidence="2" key="2">
    <citation type="journal article" date="2010" name="Genome Res.">
        <title>Population genomic sequencing of Coccidioides fungi reveals recent hybridization and transposon control.</title>
        <authorList>
            <person name="Neafsey D.E."/>
            <person name="Barker B.M."/>
            <person name="Sharpton T.J."/>
            <person name="Stajich J.E."/>
            <person name="Park D.J."/>
            <person name="Whiston E."/>
            <person name="Hung C.-Y."/>
            <person name="McMahan C."/>
            <person name="White J."/>
            <person name="Sykes S."/>
            <person name="Heiman D."/>
            <person name="Young S."/>
            <person name="Zeng Q."/>
            <person name="Abouelleil A."/>
            <person name="Aftuck L."/>
            <person name="Bessette D."/>
            <person name="Brown A."/>
            <person name="FitzGerald M."/>
            <person name="Lui A."/>
            <person name="Macdonald J.P."/>
            <person name="Priest M."/>
            <person name="Orbach M.J."/>
            <person name="Galgiani J.N."/>
            <person name="Kirkland T.N."/>
            <person name="Cole G.T."/>
            <person name="Birren B.W."/>
            <person name="Henn M.R."/>
            <person name="Taylor J.W."/>
            <person name="Rounsley S.D."/>
        </authorList>
    </citation>
    <scope>GENOME REANNOTATION</scope>
    <source>
        <strain evidence="2">RS</strain>
    </source>
</reference>
<dbReference type="RefSeq" id="XP_001241799.2">
    <property type="nucleotide sequence ID" value="XM_001241798.2"/>
</dbReference>
<evidence type="ECO:0000313" key="2">
    <source>
        <dbReference type="Proteomes" id="UP000001261"/>
    </source>
</evidence>
<protein>
    <submittedName>
        <fullName evidence="1">Uncharacterized protein</fullName>
    </submittedName>
</protein>
<organism evidence="1 2">
    <name type="scientific">Coccidioides immitis (strain RS)</name>
    <name type="common">Valley fever fungus</name>
    <dbReference type="NCBI Taxonomy" id="246410"/>
    <lineage>
        <taxon>Eukaryota</taxon>
        <taxon>Fungi</taxon>
        <taxon>Dikarya</taxon>
        <taxon>Ascomycota</taxon>
        <taxon>Pezizomycotina</taxon>
        <taxon>Eurotiomycetes</taxon>
        <taxon>Eurotiomycetidae</taxon>
        <taxon>Onygenales</taxon>
        <taxon>Onygenaceae</taxon>
        <taxon>Coccidioides</taxon>
    </lineage>
</organism>
<evidence type="ECO:0000313" key="1">
    <source>
        <dbReference type="EMBL" id="EAS30216.3"/>
    </source>
</evidence>